<evidence type="ECO:0000313" key="8">
    <source>
        <dbReference type="EMBL" id="MCA9754298.1"/>
    </source>
</evidence>
<feature type="binding site" evidence="4 6">
    <location>
        <position position="136"/>
    </location>
    <ligand>
        <name>substrate</name>
    </ligand>
</feature>
<proteinExistence type="inferred from homology"/>
<dbReference type="InterPro" id="IPR011079">
    <property type="entry name" value="Ala_racemase_C"/>
</dbReference>
<dbReference type="AlphaFoldDB" id="A0A956SDG7"/>
<evidence type="ECO:0000256" key="1">
    <source>
        <dbReference type="ARBA" id="ARBA00001933"/>
    </source>
</evidence>
<organism evidence="8 9">
    <name type="scientific">Eiseniibacteriota bacterium</name>
    <dbReference type="NCBI Taxonomy" id="2212470"/>
    <lineage>
        <taxon>Bacteria</taxon>
        <taxon>Candidatus Eiseniibacteriota</taxon>
    </lineage>
</organism>
<keyword evidence="3 4" id="KW-0413">Isomerase</keyword>
<evidence type="ECO:0000256" key="4">
    <source>
        <dbReference type="HAMAP-Rule" id="MF_01201"/>
    </source>
</evidence>
<dbReference type="InterPro" id="IPR001608">
    <property type="entry name" value="Ala_racemase_N"/>
</dbReference>
<dbReference type="GO" id="GO:0030632">
    <property type="term" value="P:D-alanine biosynthetic process"/>
    <property type="evidence" value="ECO:0007669"/>
    <property type="project" value="UniProtKB-UniRule"/>
</dbReference>
<dbReference type="Gene3D" id="2.40.37.10">
    <property type="entry name" value="Lyase, Ornithine Decarboxylase, Chain A, domain 1"/>
    <property type="match status" value="1"/>
</dbReference>
<keyword evidence="2 4" id="KW-0663">Pyridoxal phosphate</keyword>
<dbReference type="SUPFAM" id="SSF50621">
    <property type="entry name" value="Alanine racemase C-terminal domain-like"/>
    <property type="match status" value="1"/>
</dbReference>
<dbReference type="InterPro" id="IPR000821">
    <property type="entry name" value="Ala_racemase"/>
</dbReference>
<evidence type="ECO:0000313" key="9">
    <source>
        <dbReference type="Proteomes" id="UP000739538"/>
    </source>
</evidence>
<evidence type="ECO:0000256" key="5">
    <source>
        <dbReference type="PIRSR" id="PIRSR600821-50"/>
    </source>
</evidence>
<evidence type="ECO:0000256" key="2">
    <source>
        <dbReference type="ARBA" id="ARBA00022898"/>
    </source>
</evidence>
<reference evidence="8" key="1">
    <citation type="submission" date="2020-04" db="EMBL/GenBank/DDBJ databases">
        <authorList>
            <person name="Zhang T."/>
        </authorList>
    </citation>
    <scope>NUCLEOTIDE SEQUENCE</scope>
    <source>
        <strain evidence="8">HKST-UBA02</strain>
    </source>
</reference>
<feature type="active site" description="Proton acceptor; specific for L-alanine" evidence="4">
    <location>
        <position position="272"/>
    </location>
</feature>
<dbReference type="InterPro" id="IPR029066">
    <property type="entry name" value="PLP-binding_barrel"/>
</dbReference>
<dbReference type="SMART" id="SM01005">
    <property type="entry name" value="Ala_racemase_C"/>
    <property type="match status" value="1"/>
</dbReference>
<protein>
    <recommendedName>
        <fullName evidence="4">Alanine racemase</fullName>
        <ecNumber evidence="4">5.1.1.1</ecNumber>
    </recommendedName>
</protein>
<dbReference type="EC" id="5.1.1.1" evidence="4"/>
<dbReference type="Proteomes" id="UP000739538">
    <property type="component" value="Unassembled WGS sequence"/>
</dbReference>
<comment type="function">
    <text evidence="4">Catalyzes the interconversion of L-alanine and D-alanine. May also act on other amino acids.</text>
</comment>
<dbReference type="Gene3D" id="3.20.20.10">
    <property type="entry name" value="Alanine racemase"/>
    <property type="match status" value="1"/>
</dbReference>
<evidence type="ECO:0000259" key="7">
    <source>
        <dbReference type="SMART" id="SM01005"/>
    </source>
</evidence>
<dbReference type="GO" id="GO:0008784">
    <property type="term" value="F:alanine racemase activity"/>
    <property type="evidence" value="ECO:0007669"/>
    <property type="project" value="UniProtKB-UniRule"/>
</dbReference>
<dbReference type="EMBL" id="JAGQHS010000002">
    <property type="protein sequence ID" value="MCA9754298.1"/>
    <property type="molecule type" value="Genomic_DNA"/>
</dbReference>
<evidence type="ECO:0000256" key="3">
    <source>
        <dbReference type="ARBA" id="ARBA00023235"/>
    </source>
</evidence>
<dbReference type="CDD" id="cd00430">
    <property type="entry name" value="PLPDE_III_AR"/>
    <property type="match status" value="1"/>
</dbReference>
<dbReference type="PANTHER" id="PTHR30511:SF0">
    <property type="entry name" value="ALANINE RACEMASE, CATABOLIC-RELATED"/>
    <property type="match status" value="1"/>
</dbReference>
<feature type="modified residue" description="N6-(pyridoxal phosphate)lysine" evidence="4 5">
    <location>
        <position position="38"/>
    </location>
</feature>
<sequence length="381" mass="41660">MHPNLLHWIELDPSALRQNLALFREVVPPSTRLMLVVKANAYGHGLEEITRLVPTLPVDVLGVHSLDEAIRVRDAGWTGPVYVLGYIASARLGEALDHDLDVTIVSPAMLEAAEAAGRSRGSRIRCHLKVETGTHRQGMNDDELHEALRTLRGSRGTVLAGLSTHFANIEDTTDPTFAKSQLEAFTRRTSEIAAEFPGVVRHAACSAAALTLPETSFDLVRVGISAYGYWPSKETRVSFRTRAGEGSLRPVLSWKTRIGQVRDIPSGAYVGYGCTERVARDTRMAVLPVGYSDGFDRGLSRIGHVLVRGRRARVLGRVCMNIVMVDVTDIPEAAPEDEVVLLGRSDAETIDANDLAALLQTLSYEILARISPTLPRFVVEP</sequence>
<dbReference type="PRINTS" id="PR00992">
    <property type="entry name" value="ALARACEMASE"/>
</dbReference>
<dbReference type="GO" id="GO:0005829">
    <property type="term" value="C:cytosol"/>
    <property type="evidence" value="ECO:0007669"/>
    <property type="project" value="TreeGrafter"/>
</dbReference>
<comment type="caution">
    <text evidence="8">The sequence shown here is derived from an EMBL/GenBank/DDBJ whole genome shotgun (WGS) entry which is preliminary data.</text>
</comment>
<dbReference type="InterPro" id="IPR020622">
    <property type="entry name" value="Ala_racemase_pyridoxalP-BS"/>
</dbReference>
<feature type="active site" description="Proton acceptor; specific for D-alanine" evidence="4">
    <location>
        <position position="38"/>
    </location>
</feature>
<dbReference type="GO" id="GO:0030170">
    <property type="term" value="F:pyridoxal phosphate binding"/>
    <property type="evidence" value="ECO:0007669"/>
    <property type="project" value="UniProtKB-UniRule"/>
</dbReference>
<comment type="catalytic activity">
    <reaction evidence="4">
        <text>L-alanine = D-alanine</text>
        <dbReference type="Rhea" id="RHEA:20249"/>
        <dbReference type="ChEBI" id="CHEBI:57416"/>
        <dbReference type="ChEBI" id="CHEBI:57972"/>
        <dbReference type="EC" id="5.1.1.1"/>
    </reaction>
</comment>
<accession>A0A956SDG7</accession>
<name>A0A956SDG7_UNCEI</name>
<gene>
    <name evidence="8" type="primary">alr</name>
    <name evidence="8" type="ORF">KDA27_00740</name>
</gene>
<dbReference type="FunFam" id="3.20.20.10:FF:000002">
    <property type="entry name" value="Alanine racemase"/>
    <property type="match status" value="1"/>
</dbReference>
<comment type="similarity">
    <text evidence="4">Belongs to the alanine racemase family.</text>
</comment>
<dbReference type="InterPro" id="IPR009006">
    <property type="entry name" value="Ala_racemase/Decarboxylase_C"/>
</dbReference>
<evidence type="ECO:0000256" key="6">
    <source>
        <dbReference type="PIRSR" id="PIRSR600821-52"/>
    </source>
</evidence>
<dbReference type="SUPFAM" id="SSF51419">
    <property type="entry name" value="PLP-binding barrel"/>
    <property type="match status" value="1"/>
</dbReference>
<dbReference type="Pfam" id="PF00842">
    <property type="entry name" value="Ala_racemase_C"/>
    <property type="match status" value="1"/>
</dbReference>
<dbReference type="NCBIfam" id="TIGR00492">
    <property type="entry name" value="alr"/>
    <property type="match status" value="1"/>
</dbReference>
<dbReference type="HAMAP" id="MF_01201">
    <property type="entry name" value="Ala_racemase"/>
    <property type="match status" value="1"/>
</dbReference>
<dbReference type="PANTHER" id="PTHR30511">
    <property type="entry name" value="ALANINE RACEMASE"/>
    <property type="match status" value="1"/>
</dbReference>
<feature type="domain" description="Alanine racemase C-terminal" evidence="7">
    <location>
        <begin position="251"/>
        <end position="379"/>
    </location>
</feature>
<reference evidence="8" key="2">
    <citation type="journal article" date="2021" name="Microbiome">
        <title>Successional dynamics and alternative stable states in a saline activated sludge microbial community over 9 years.</title>
        <authorList>
            <person name="Wang Y."/>
            <person name="Ye J."/>
            <person name="Ju F."/>
            <person name="Liu L."/>
            <person name="Boyd J.A."/>
            <person name="Deng Y."/>
            <person name="Parks D.H."/>
            <person name="Jiang X."/>
            <person name="Yin X."/>
            <person name="Woodcroft B.J."/>
            <person name="Tyson G.W."/>
            <person name="Hugenholtz P."/>
            <person name="Polz M.F."/>
            <person name="Zhang T."/>
        </authorList>
    </citation>
    <scope>NUCLEOTIDE SEQUENCE</scope>
    <source>
        <strain evidence="8">HKST-UBA02</strain>
    </source>
</reference>
<dbReference type="PROSITE" id="PS00395">
    <property type="entry name" value="ALANINE_RACEMASE"/>
    <property type="match status" value="1"/>
</dbReference>
<dbReference type="Pfam" id="PF01168">
    <property type="entry name" value="Ala_racemase_N"/>
    <property type="match status" value="1"/>
</dbReference>
<comment type="cofactor">
    <cofactor evidence="1 4 5">
        <name>pyridoxal 5'-phosphate</name>
        <dbReference type="ChEBI" id="CHEBI:597326"/>
    </cofactor>
</comment>
<comment type="pathway">
    <text evidence="4">Amino-acid biosynthesis; D-alanine biosynthesis; D-alanine from L-alanine: step 1/1.</text>
</comment>
<feature type="binding site" evidence="4 6">
    <location>
        <position position="320"/>
    </location>
    <ligand>
        <name>substrate</name>
    </ligand>
</feature>